<keyword evidence="4" id="KW-0547">Nucleotide-binding</keyword>
<evidence type="ECO:0000256" key="7">
    <source>
        <dbReference type="ARBA" id="ARBA00022840"/>
    </source>
</evidence>
<dbReference type="SUPFAM" id="SSF52540">
    <property type="entry name" value="P-loop containing nucleoside triphosphate hydrolases"/>
    <property type="match status" value="4"/>
</dbReference>
<organism evidence="17 18">
    <name type="scientific">Verticillium longisporum</name>
    <name type="common">Verticillium dahliae var. longisporum</name>
    <dbReference type="NCBI Taxonomy" id="100787"/>
    <lineage>
        <taxon>Eukaryota</taxon>
        <taxon>Fungi</taxon>
        <taxon>Dikarya</taxon>
        <taxon>Ascomycota</taxon>
        <taxon>Pezizomycotina</taxon>
        <taxon>Sordariomycetes</taxon>
        <taxon>Hypocreomycetidae</taxon>
        <taxon>Glomerellales</taxon>
        <taxon>Plectosphaerellaceae</taxon>
        <taxon>Verticillium</taxon>
    </lineage>
</organism>
<feature type="compositionally biased region" description="Low complexity" evidence="13">
    <location>
        <begin position="766"/>
        <end position="775"/>
    </location>
</feature>
<dbReference type="GO" id="GO:0005634">
    <property type="term" value="C:nucleus"/>
    <property type="evidence" value="ECO:0007669"/>
    <property type="project" value="UniProtKB-SubCell"/>
</dbReference>
<dbReference type="GO" id="GO:0003724">
    <property type="term" value="F:RNA helicase activity"/>
    <property type="evidence" value="ECO:0007669"/>
    <property type="project" value="UniProtKB-EC"/>
</dbReference>
<dbReference type="SMART" id="SM00490">
    <property type="entry name" value="HELICc"/>
    <property type="match status" value="2"/>
</dbReference>
<evidence type="ECO:0000259" key="15">
    <source>
        <dbReference type="PROSITE" id="PS51194"/>
    </source>
</evidence>
<feature type="compositionally biased region" description="Basic residues" evidence="13">
    <location>
        <begin position="36"/>
        <end position="55"/>
    </location>
</feature>
<evidence type="ECO:0000313" key="18">
    <source>
        <dbReference type="Proteomes" id="UP000044602"/>
    </source>
</evidence>
<evidence type="ECO:0000256" key="12">
    <source>
        <dbReference type="SAM" id="Coils"/>
    </source>
</evidence>
<dbReference type="PROSITE" id="PS00039">
    <property type="entry name" value="DEAD_ATP_HELICASE"/>
    <property type="match status" value="2"/>
</dbReference>
<feature type="region of interest" description="Disordered" evidence="13">
    <location>
        <begin position="731"/>
        <end position="846"/>
    </location>
</feature>
<feature type="short sequence motif" description="Q motif" evidence="11">
    <location>
        <begin position="250"/>
        <end position="278"/>
    </location>
</feature>
<feature type="compositionally biased region" description="Basic and acidic residues" evidence="13">
    <location>
        <begin position="19"/>
        <end position="31"/>
    </location>
</feature>
<proteinExistence type="predicted"/>
<keyword evidence="6" id="KW-0347">Helicase</keyword>
<feature type="domain" description="Helicase ATP-binding" evidence="14">
    <location>
        <begin position="281"/>
        <end position="455"/>
    </location>
</feature>
<feature type="region of interest" description="Disordered" evidence="13">
    <location>
        <begin position="131"/>
        <end position="229"/>
    </location>
</feature>
<feature type="domain" description="Helicase ATP-binding" evidence="14">
    <location>
        <begin position="880"/>
        <end position="1054"/>
    </location>
</feature>
<dbReference type="InterPro" id="IPR014001">
    <property type="entry name" value="Helicase_ATP-bd"/>
</dbReference>
<feature type="region of interest" description="Disordered" evidence="13">
    <location>
        <begin position="618"/>
        <end position="697"/>
    </location>
</feature>
<dbReference type="GO" id="GO:0010467">
    <property type="term" value="P:gene expression"/>
    <property type="evidence" value="ECO:0007669"/>
    <property type="project" value="UniProtKB-ARBA"/>
</dbReference>
<evidence type="ECO:0000256" key="8">
    <source>
        <dbReference type="ARBA" id="ARBA00022884"/>
    </source>
</evidence>
<feature type="compositionally biased region" description="Low complexity" evidence="13">
    <location>
        <begin position="167"/>
        <end position="176"/>
    </location>
</feature>
<gene>
    <name evidence="17" type="ORF">BN1708_004812</name>
</gene>
<feature type="compositionally biased region" description="Acidic residues" evidence="13">
    <location>
        <begin position="213"/>
        <end position="226"/>
    </location>
</feature>
<evidence type="ECO:0000259" key="14">
    <source>
        <dbReference type="PROSITE" id="PS51192"/>
    </source>
</evidence>
<name>A0A0G4M3Z1_VERLO</name>
<evidence type="ECO:0000259" key="16">
    <source>
        <dbReference type="PROSITE" id="PS51195"/>
    </source>
</evidence>
<comment type="catalytic activity">
    <reaction evidence="10">
        <text>ATP + H2O = ADP + phosphate + H(+)</text>
        <dbReference type="Rhea" id="RHEA:13065"/>
        <dbReference type="ChEBI" id="CHEBI:15377"/>
        <dbReference type="ChEBI" id="CHEBI:15378"/>
        <dbReference type="ChEBI" id="CHEBI:30616"/>
        <dbReference type="ChEBI" id="CHEBI:43474"/>
        <dbReference type="ChEBI" id="CHEBI:456216"/>
        <dbReference type="EC" id="3.6.4.13"/>
    </reaction>
</comment>
<dbReference type="InterPro" id="IPR027417">
    <property type="entry name" value="P-loop_NTPase"/>
</dbReference>
<dbReference type="Gene3D" id="3.40.50.300">
    <property type="entry name" value="P-loop containing nucleotide triphosphate hydrolases"/>
    <property type="match status" value="4"/>
</dbReference>
<evidence type="ECO:0000256" key="1">
    <source>
        <dbReference type="ARBA" id="ARBA00004123"/>
    </source>
</evidence>
<feature type="compositionally biased region" description="Acidic residues" evidence="13">
    <location>
        <begin position="812"/>
        <end position="825"/>
    </location>
</feature>
<keyword evidence="7" id="KW-0067">ATP-binding</keyword>
<dbReference type="GO" id="GO:0003723">
    <property type="term" value="F:RNA binding"/>
    <property type="evidence" value="ECO:0007669"/>
    <property type="project" value="UniProtKB-KW"/>
</dbReference>
<protein>
    <recommendedName>
        <fullName evidence="2">RNA helicase</fullName>
        <ecNumber evidence="2">3.6.4.13</ecNumber>
    </recommendedName>
</protein>
<evidence type="ECO:0000313" key="17">
    <source>
        <dbReference type="EMBL" id="CRK28989.1"/>
    </source>
</evidence>
<dbReference type="InterPro" id="IPR011545">
    <property type="entry name" value="DEAD/DEAH_box_helicase_dom"/>
</dbReference>
<feature type="short sequence motif" description="Q motif" evidence="11">
    <location>
        <begin position="849"/>
        <end position="877"/>
    </location>
</feature>
<feature type="compositionally biased region" description="Acidic residues" evidence="13">
    <location>
        <begin position="150"/>
        <end position="166"/>
    </location>
</feature>
<dbReference type="InterPro" id="IPR000629">
    <property type="entry name" value="RNA-helicase_DEAD-box_CS"/>
</dbReference>
<dbReference type="Pfam" id="PF00271">
    <property type="entry name" value="Helicase_C"/>
    <property type="match status" value="2"/>
</dbReference>
<feature type="domain" description="DEAD-box RNA helicase Q" evidence="16">
    <location>
        <begin position="849"/>
        <end position="877"/>
    </location>
</feature>
<feature type="compositionally biased region" description="Basic and acidic residues" evidence="13">
    <location>
        <begin position="1282"/>
        <end position="1333"/>
    </location>
</feature>
<feature type="compositionally biased region" description="Acidic residues" evidence="13">
    <location>
        <begin position="177"/>
        <end position="200"/>
    </location>
</feature>
<dbReference type="PANTHER" id="PTHR47959:SF1">
    <property type="entry name" value="ATP-DEPENDENT RNA HELICASE DBPA"/>
    <property type="match status" value="1"/>
</dbReference>
<feature type="compositionally biased region" description="Basic and acidic residues" evidence="13">
    <location>
        <begin position="131"/>
        <end position="148"/>
    </location>
</feature>
<feature type="compositionally biased region" description="Acidic residues" evidence="13">
    <location>
        <begin position="776"/>
        <end position="799"/>
    </location>
</feature>
<sequence>MAPAQKRKTVDDDFVLTLSDHEGEISDEEKAPVAPPKKKAKTTTKVKGKSKKGKKGKESTSEEEEDEGREGIWGQNDSDDGAMDPDFEYIQDGAQEFGEADFEGWGFEGAKKSMKPKKVGLDLDDIIRRRLEKKKETNGEAAEEKAPAEDANDMELDLEDDEDGVLADDAFGMGADPEGEGSEAEDEDEEGAEDGDDAASDNDSIATPVDHPDDVESDFSDDEDPEEKAKRDAFFAPEEVAKPGKKAAANSFQGMSLSRPILRGLAGVSFTKPTPIQQKTIPIALMGKDLVGGAVTGSGKTAAFVVPILERLLYRPKKVPTSRVVILTPTRELAIQCHSVATKLAAYTDIKFTLAVGGLSLKMQEAELRLRPDVIIATPGRFIDHMRNSASFAVDAVEILVLDEADRMLEDGFADELNEILTSMPKSRQTMLFSATMTSSVDRLIRVGMNTPARVMVDSQKKTVTTLTQEFIRLRPGRESKRMGYLLFICKTLYTERVIIFFRQKKDAHRARIIFGLLGLSCAELHGSMNQTQRIQSVEDFRDGKVSYLLATDLASRGLDIKGIDTVINYEAPQKLEIYVHRTATPRAAISAIKQPTTMAPAQKRKTVDDDFVLTLSDHEGENSDEEKAPVAPPKKKAKTTTKVKGKSKKGKKGKESTPEEEEDDEAREGIWGQNDSDDGAMDPDFEYIQDGAQEFGEADFEGWGFEGAKSSMKPQKIGLDLDDIIRRRLEKKKENNEEATEEEAPAEDANDMELDLEDDEDGVLADDAFGMGADSEGEGSEPEDEDAEGAEDGDDAASDNDSIATPVDHPDDVDSDFSDDEDPEEKAKRDAFFAPEEVAKPGKKAAANSFQAMSLSRPILRGLAGVSFTKPTPIQQKTIPIALMGKDLVGGAVTGSGKTAAFVVPILERLLYRPKKVPTSRVVILTPTRELAIQCHSVATKLAAYTDIKFTLAVGGLSLKMQEAELRLRPDVIIATPGRFIDHMRNSASFAVDAVEILVLDEADRMLEDGFADELNEILTSMPKSRQTMLFSATMTSSVDRLIRVGMNTPARVMVDSQKKTVTTLTQEFIRLRPGRESKRMGYLLFICKTLYTERVIIFFRQKKDAHRARIIFGLLGLSCAELHGSMNQTQRIQSVEDFRDGKVSYLLATDLASRGLDIKGIDTVINYEAPQKLEIYVHRVGRTARAGRAGVAVTLAAEPDRKVVKAAVKAGKAQGAKILSRVIEAGEADKWQDKVDEMEEEIEEINEEEKEERQLAQVEMQVRKGENLINHEDEIKSRPRRTWFESEKDKKSAKEAGRAELNGDKNEKKKGGGKMSNKDKKKAESRAERSEAPTWKKGKAERAGKGAVLDVKKPRMPKKIKAAAGKKTKARVGKRR</sequence>
<accession>A0A0G4M3Z1</accession>
<reference evidence="17 18" key="1">
    <citation type="submission" date="2015-05" db="EMBL/GenBank/DDBJ databases">
        <authorList>
            <person name="Wang D.B."/>
            <person name="Wang M."/>
        </authorList>
    </citation>
    <scope>NUCLEOTIDE SEQUENCE [LARGE SCALE GENOMIC DNA]</scope>
    <source>
        <strain evidence="17">VL1</strain>
    </source>
</reference>
<dbReference type="CDD" id="cd18787">
    <property type="entry name" value="SF2_C_DEAD"/>
    <property type="match status" value="2"/>
</dbReference>
<evidence type="ECO:0000256" key="10">
    <source>
        <dbReference type="ARBA" id="ARBA00047984"/>
    </source>
</evidence>
<dbReference type="EMBL" id="CVQH01020973">
    <property type="protein sequence ID" value="CRK28989.1"/>
    <property type="molecule type" value="Genomic_DNA"/>
</dbReference>
<feature type="domain" description="DEAD-box RNA helicase Q" evidence="16">
    <location>
        <begin position="250"/>
        <end position="278"/>
    </location>
</feature>
<dbReference type="Pfam" id="PF00270">
    <property type="entry name" value="DEAD"/>
    <property type="match status" value="2"/>
</dbReference>
<feature type="compositionally biased region" description="Basic and acidic residues" evidence="13">
    <location>
        <begin position="618"/>
        <end position="629"/>
    </location>
</feature>
<evidence type="ECO:0000256" key="11">
    <source>
        <dbReference type="PROSITE-ProRule" id="PRU00552"/>
    </source>
</evidence>
<evidence type="ECO:0000256" key="2">
    <source>
        <dbReference type="ARBA" id="ARBA00012552"/>
    </source>
</evidence>
<dbReference type="PROSITE" id="PS51195">
    <property type="entry name" value="Q_MOTIF"/>
    <property type="match status" value="2"/>
</dbReference>
<keyword evidence="8" id="KW-0694">RNA-binding</keyword>
<dbReference type="GO" id="GO:0016787">
    <property type="term" value="F:hydrolase activity"/>
    <property type="evidence" value="ECO:0007669"/>
    <property type="project" value="UniProtKB-KW"/>
</dbReference>
<feature type="domain" description="Helicase C-terminal" evidence="15">
    <location>
        <begin position="1065"/>
        <end position="1263"/>
    </location>
</feature>
<keyword evidence="3" id="KW-0690">Ribosome biogenesis</keyword>
<dbReference type="EC" id="3.6.4.13" evidence="2"/>
<dbReference type="Proteomes" id="UP000044602">
    <property type="component" value="Unassembled WGS sequence"/>
</dbReference>
<dbReference type="PROSITE" id="PS51194">
    <property type="entry name" value="HELICASE_CTER"/>
    <property type="match status" value="2"/>
</dbReference>
<evidence type="ECO:0000256" key="5">
    <source>
        <dbReference type="ARBA" id="ARBA00022801"/>
    </source>
</evidence>
<evidence type="ECO:0000256" key="3">
    <source>
        <dbReference type="ARBA" id="ARBA00022517"/>
    </source>
</evidence>
<dbReference type="PROSITE" id="PS51192">
    <property type="entry name" value="HELICASE_ATP_BIND_1"/>
    <property type="match status" value="2"/>
</dbReference>
<feature type="compositionally biased region" description="Acidic residues" evidence="13">
    <location>
        <begin position="77"/>
        <end position="86"/>
    </location>
</feature>
<keyword evidence="12" id="KW-0175">Coiled coil</keyword>
<dbReference type="PANTHER" id="PTHR47959">
    <property type="entry name" value="ATP-DEPENDENT RNA HELICASE RHLE-RELATED"/>
    <property type="match status" value="1"/>
</dbReference>
<keyword evidence="9" id="KW-0539">Nucleus</keyword>
<feature type="compositionally biased region" description="Acidic residues" evidence="13">
    <location>
        <begin position="676"/>
        <end position="688"/>
    </location>
</feature>
<dbReference type="GO" id="GO:0005524">
    <property type="term" value="F:ATP binding"/>
    <property type="evidence" value="ECO:0007669"/>
    <property type="project" value="UniProtKB-KW"/>
</dbReference>
<keyword evidence="18" id="KW-1185">Reference proteome</keyword>
<feature type="coiled-coil region" evidence="12">
    <location>
        <begin position="1230"/>
        <end position="1270"/>
    </location>
</feature>
<evidence type="ECO:0000256" key="9">
    <source>
        <dbReference type="ARBA" id="ARBA00023242"/>
    </source>
</evidence>
<feature type="domain" description="Helicase C-terminal" evidence="15">
    <location>
        <begin position="466"/>
        <end position="639"/>
    </location>
</feature>
<feature type="compositionally biased region" description="Basic residues" evidence="13">
    <location>
        <begin position="1356"/>
        <end position="1378"/>
    </location>
</feature>
<evidence type="ECO:0000256" key="13">
    <source>
        <dbReference type="SAM" id="MobiDB-lite"/>
    </source>
</evidence>
<comment type="subcellular location">
    <subcellularLocation>
        <location evidence="1">Nucleus</location>
    </subcellularLocation>
</comment>
<keyword evidence="5" id="KW-0378">Hydrolase</keyword>
<dbReference type="STRING" id="100787.A0A0G4M3Z1"/>
<dbReference type="GO" id="GO:0042254">
    <property type="term" value="P:ribosome biogenesis"/>
    <property type="evidence" value="ECO:0007669"/>
    <property type="project" value="UniProtKB-KW"/>
</dbReference>
<feature type="region of interest" description="Disordered" evidence="13">
    <location>
        <begin position="1"/>
        <end position="86"/>
    </location>
</feature>
<evidence type="ECO:0000256" key="6">
    <source>
        <dbReference type="ARBA" id="ARBA00022806"/>
    </source>
</evidence>
<feature type="compositionally biased region" description="Basic residues" evidence="13">
    <location>
        <begin position="634"/>
        <end position="653"/>
    </location>
</feature>
<dbReference type="CDD" id="cd17947">
    <property type="entry name" value="DEADc_DDX27"/>
    <property type="match status" value="2"/>
</dbReference>
<evidence type="ECO:0000256" key="4">
    <source>
        <dbReference type="ARBA" id="ARBA00022741"/>
    </source>
</evidence>
<dbReference type="InterPro" id="IPR014014">
    <property type="entry name" value="RNA_helicase_DEAD_Q_motif"/>
</dbReference>
<dbReference type="InterPro" id="IPR050079">
    <property type="entry name" value="DEAD_box_RNA_helicase"/>
</dbReference>
<feature type="compositionally biased region" description="Acidic residues" evidence="13">
    <location>
        <begin position="738"/>
        <end position="765"/>
    </location>
</feature>
<dbReference type="SMART" id="SM00487">
    <property type="entry name" value="DEXDc"/>
    <property type="match status" value="2"/>
</dbReference>
<feature type="region of interest" description="Disordered" evidence="13">
    <location>
        <begin position="1282"/>
        <end position="1378"/>
    </location>
</feature>
<dbReference type="GO" id="GO:0005829">
    <property type="term" value="C:cytosol"/>
    <property type="evidence" value="ECO:0007669"/>
    <property type="project" value="TreeGrafter"/>
</dbReference>
<dbReference type="InterPro" id="IPR001650">
    <property type="entry name" value="Helicase_C-like"/>
</dbReference>